<dbReference type="RefSeq" id="WP_129069890.1">
    <property type="nucleotide sequence ID" value="NZ_RDFA01000005.1"/>
</dbReference>
<sequence length="584" mass="63782">MTSATTVVDLFCGAGGFSTGAGFACEQLGQTPGEDVDLHAINHWEPAIETHETNHPWAEHYHAKIEELHPPDVVEPGTVDLLVGGPECVHFSRARGGKPVREQKRASAWHVLDWVEKLRPENVLLENVPPFRDWGPVVDGQPTRDGSIFKQWVGMFEALGYTVEHRILNAADYGDPTSRERLFIVASRTKQPTFPQPTHSAEDDDDLADHRPAAEIIDWADPGGSIFTRDIDAPRKKPLKNSTMQRIAEGIRQNCPDRYEPLADALADLGRDDVRELRTSRVVPLDDAATVAQAVDKPFLVRCPTTGGVGLSAPYLLRQQDGASPVSTDKPVPTIATRGGHQKVEARPLVMPRNGFQRGLHSNPLYQPETRPMHTVTAKNTDGYLVSPTLLRYSHGGASLDLEKPLPTITTAKGGVFGFGQPYLCPLYNGRDGQRPRTRSIERPLMTVPASKSPAGVANPFLVDYHGQSDAGAVDEPLGAVETRDRFALCVPEAWPWGLDVRYRMLKPQELKQAQGFPADYEICGSTKKAVTEQIGNAVPVHLATALCQHVLASENPSLSTFGGGISENPDAEVPNYGEITSDD</sequence>
<dbReference type="PRINTS" id="PR00105">
    <property type="entry name" value="C5METTRFRASE"/>
</dbReference>
<dbReference type="SUPFAM" id="SSF53335">
    <property type="entry name" value="S-adenosyl-L-methionine-dependent methyltransferases"/>
    <property type="match status" value="1"/>
</dbReference>
<dbReference type="GO" id="GO:0044027">
    <property type="term" value="P:negative regulation of gene expression via chromosomal CpG island methylation"/>
    <property type="evidence" value="ECO:0007669"/>
    <property type="project" value="TreeGrafter"/>
</dbReference>
<dbReference type="Gene3D" id="3.90.120.10">
    <property type="entry name" value="DNA Methylase, subunit A, domain 2"/>
    <property type="match status" value="1"/>
</dbReference>
<dbReference type="GO" id="GO:0003886">
    <property type="term" value="F:DNA (cytosine-5-)-methyltransferase activity"/>
    <property type="evidence" value="ECO:0007669"/>
    <property type="project" value="UniProtKB-EC"/>
</dbReference>
<dbReference type="Pfam" id="PF00145">
    <property type="entry name" value="DNA_methylase"/>
    <property type="match status" value="2"/>
</dbReference>
<evidence type="ECO:0000256" key="4">
    <source>
        <dbReference type="ARBA" id="ARBA00022691"/>
    </source>
</evidence>
<protein>
    <recommendedName>
        <fullName evidence="1">DNA (cytosine-5-)-methyltransferase</fullName>
        <ecNumber evidence="1">2.1.1.37</ecNumber>
    </recommendedName>
</protein>
<dbReference type="InterPro" id="IPR029063">
    <property type="entry name" value="SAM-dependent_MTases_sf"/>
</dbReference>
<dbReference type="EMBL" id="RDFA01000005">
    <property type="protein sequence ID" value="RXK48037.1"/>
    <property type="molecule type" value="Genomic_DNA"/>
</dbReference>
<evidence type="ECO:0000256" key="2">
    <source>
        <dbReference type="ARBA" id="ARBA00022603"/>
    </source>
</evidence>
<dbReference type="GO" id="GO:0003677">
    <property type="term" value="F:DNA binding"/>
    <property type="evidence" value="ECO:0007669"/>
    <property type="project" value="TreeGrafter"/>
</dbReference>
<feature type="region of interest" description="Disordered" evidence="5">
    <location>
        <begin position="560"/>
        <end position="584"/>
    </location>
</feature>
<gene>
    <name evidence="6" type="ORF">EAF64_15525</name>
</gene>
<feature type="region of interest" description="Disordered" evidence="5">
    <location>
        <begin position="321"/>
        <end position="340"/>
    </location>
</feature>
<reference evidence="6 7" key="1">
    <citation type="submission" date="2019-01" db="EMBL/GenBank/DDBJ databases">
        <title>Halorientalis sp. F13-25 a new haloarchaeum isolated from hypersaline water.</title>
        <authorList>
            <person name="Ana D.-V."/>
            <person name="Cristina S.-P."/>
            <person name="Antonio V."/>
        </authorList>
    </citation>
    <scope>NUCLEOTIDE SEQUENCE [LARGE SCALE GENOMIC DNA]</scope>
    <source>
        <strain evidence="6 7">F13-25</strain>
    </source>
</reference>
<dbReference type="Gene3D" id="3.40.50.150">
    <property type="entry name" value="Vaccinia Virus protein VP39"/>
    <property type="match status" value="1"/>
</dbReference>
<dbReference type="InterPro" id="IPR050390">
    <property type="entry name" value="C5-Methyltransferase"/>
</dbReference>
<evidence type="ECO:0000256" key="1">
    <source>
        <dbReference type="ARBA" id="ARBA00011975"/>
    </source>
</evidence>
<keyword evidence="7" id="KW-1185">Reference proteome</keyword>
<dbReference type="GO" id="GO:0032259">
    <property type="term" value="P:methylation"/>
    <property type="evidence" value="ECO:0007669"/>
    <property type="project" value="UniProtKB-KW"/>
</dbReference>
<dbReference type="PROSITE" id="PS51679">
    <property type="entry name" value="SAM_MT_C5"/>
    <property type="match status" value="1"/>
</dbReference>
<evidence type="ECO:0000313" key="7">
    <source>
        <dbReference type="Proteomes" id="UP000289691"/>
    </source>
</evidence>
<dbReference type="OrthoDB" id="5033at2157"/>
<dbReference type="Proteomes" id="UP000289691">
    <property type="component" value="Unassembled WGS sequence"/>
</dbReference>
<dbReference type="EC" id="2.1.1.37" evidence="1"/>
<proteinExistence type="predicted"/>
<keyword evidence="4" id="KW-0949">S-adenosyl-L-methionine</keyword>
<evidence type="ECO:0000313" key="6">
    <source>
        <dbReference type="EMBL" id="RXK48037.1"/>
    </source>
</evidence>
<evidence type="ECO:0000256" key="5">
    <source>
        <dbReference type="SAM" id="MobiDB-lite"/>
    </source>
</evidence>
<dbReference type="AlphaFoldDB" id="A0A498KTC0"/>
<name>A0A498KTC0_9EURY</name>
<keyword evidence="2 6" id="KW-0489">Methyltransferase</keyword>
<keyword evidence="3 6" id="KW-0808">Transferase</keyword>
<evidence type="ECO:0000256" key="3">
    <source>
        <dbReference type="ARBA" id="ARBA00022679"/>
    </source>
</evidence>
<comment type="caution">
    <text evidence="6">The sequence shown here is derived from an EMBL/GenBank/DDBJ whole genome shotgun (WGS) entry which is preliminary data.</text>
</comment>
<organism evidence="6 7">
    <name type="scientific">Halorientalis pallida</name>
    <dbReference type="NCBI Taxonomy" id="2479928"/>
    <lineage>
        <taxon>Archaea</taxon>
        <taxon>Methanobacteriati</taxon>
        <taxon>Methanobacteriota</taxon>
        <taxon>Stenosarchaea group</taxon>
        <taxon>Halobacteria</taxon>
        <taxon>Halobacteriales</taxon>
        <taxon>Haloarculaceae</taxon>
        <taxon>Halorientalis</taxon>
    </lineage>
</organism>
<dbReference type="InterPro" id="IPR001525">
    <property type="entry name" value="C5_MeTfrase"/>
</dbReference>
<dbReference type="PANTHER" id="PTHR10629:SF52">
    <property type="entry name" value="DNA (CYTOSINE-5)-METHYLTRANSFERASE 1"/>
    <property type="match status" value="1"/>
</dbReference>
<dbReference type="PANTHER" id="PTHR10629">
    <property type="entry name" value="CYTOSINE-SPECIFIC METHYLTRANSFERASE"/>
    <property type="match status" value="1"/>
</dbReference>
<accession>A0A498KTC0</accession>